<name>A0A9N8WYR6_GIBZA</name>
<evidence type="ECO:0000313" key="1">
    <source>
        <dbReference type="EMBL" id="CAG2011062.1"/>
    </source>
</evidence>
<dbReference type="EMBL" id="CAJPIJ010000266">
    <property type="protein sequence ID" value="CAG2011062.1"/>
    <property type="molecule type" value="Genomic_DNA"/>
</dbReference>
<dbReference type="Proteomes" id="UP000746612">
    <property type="component" value="Unassembled WGS sequence"/>
</dbReference>
<protein>
    <submittedName>
        <fullName evidence="1">Uncharacterized protein</fullName>
    </submittedName>
</protein>
<reference evidence="1" key="1">
    <citation type="submission" date="2021-03" db="EMBL/GenBank/DDBJ databases">
        <authorList>
            <person name="Alouane T."/>
            <person name="Langin T."/>
            <person name="Bonhomme L."/>
        </authorList>
    </citation>
    <scope>NUCLEOTIDE SEQUENCE</scope>
    <source>
        <strain evidence="1">MDC_Fg202</strain>
    </source>
</reference>
<evidence type="ECO:0000313" key="2">
    <source>
        <dbReference type="Proteomes" id="UP000746612"/>
    </source>
</evidence>
<sequence>MLVPILVPLGPLLRSLELLSIIYINIGAYCRLTRKEKDNIRPFYVRASWGLYFRYAYRLSLVYGLILSIEGIPASRGAPILGGIVALSCCFYHKGEVQRQGVG</sequence>
<organism evidence="1 2">
    <name type="scientific">Gibberella zeae</name>
    <name type="common">Wheat head blight fungus</name>
    <name type="synonym">Fusarium graminearum</name>
    <dbReference type="NCBI Taxonomy" id="5518"/>
    <lineage>
        <taxon>Eukaryota</taxon>
        <taxon>Fungi</taxon>
        <taxon>Dikarya</taxon>
        <taxon>Ascomycota</taxon>
        <taxon>Pezizomycotina</taxon>
        <taxon>Sordariomycetes</taxon>
        <taxon>Hypocreomycetidae</taxon>
        <taxon>Hypocreales</taxon>
        <taxon>Nectriaceae</taxon>
        <taxon>Fusarium</taxon>
    </lineage>
</organism>
<gene>
    <name evidence="1" type="ORF">MDCFG202_LOCUS601778</name>
</gene>
<proteinExistence type="predicted"/>
<dbReference type="AlphaFoldDB" id="A0A9N8WYR6"/>
<comment type="caution">
    <text evidence="1">The sequence shown here is derived from an EMBL/GenBank/DDBJ whole genome shotgun (WGS) entry which is preliminary data.</text>
</comment>
<accession>A0A9N8WYR6</accession>